<name>A0A1Y0B1Q0_9LAMI</name>
<keyword evidence="1" id="KW-0496">Mitochondrion</keyword>
<proteinExistence type="predicted"/>
<reference evidence="1" key="1">
    <citation type="submission" date="2017-03" db="EMBL/GenBank/DDBJ databases">
        <title>The mitochondrial genome of the carnivorous plant Utricularia reniformis (Lentibulariaceae): structure, comparative analysis and evolutionary landmarks.</title>
        <authorList>
            <person name="Silva S.R."/>
            <person name="Alvarenga D.O."/>
            <person name="Michael T.P."/>
            <person name="Miranda V.F.O."/>
            <person name="Varani A.M."/>
        </authorList>
    </citation>
    <scope>NUCLEOTIDE SEQUENCE</scope>
</reference>
<sequence length="67" mass="7632">MFEMERMQSVEKASPEVKRVGFAEWPLDLLRILWVCLSSQTSNAAPPRFKIPLSMPRDVLGLDSTKP</sequence>
<gene>
    <name evidence="1" type="ORF">AEK19_MT1056</name>
</gene>
<dbReference type="AlphaFoldDB" id="A0A1Y0B1Q0"/>
<geneLocation type="mitochondrion" evidence="1"/>
<protein>
    <submittedName>
        <fullName evidence="1">Uncharacterized protein</fullName>
    </submittedName>
</protein>
<evidence type="ECO:0000313" key="1">
    <source>
        <dbReference type="EMBL" id="ART31279.1"/>
    </source>
</evidence>
<dbReference type="EMBL" id="KY774314">
    <property type="protein sequence ID" value="ART31279.1"/>
    <property type="molecule type" value="Genomic_DNA"/>
</dbReference>
<organism evidence="1">
    <name type="scientific">Utricularia reniformis</name>
    <dbReference type="NCBI Taxonomy" id="192314"/>
    <lineage>
        <taxon>Eukaryota</taxon>
        <taxon>Viridiplantae</taxon>
        <taxon>Streptophyta</taxon>
        <taxon>Embryophyta</taxon>
        <taxon>Tracheophyta</taxon>
        <taxon>Spermatophyta</taxon>
        <taxon>Magnoliopsida</taxon>
        <taxon>eudicotyledons</taxon>
        <taxon>Gunneridae</taxon>
        <taxon>Pentapetalae</taxon>
        <taxon>asterids</taxon>
        <taxon>lamiids</taxon>
        <taxon>Lamiales</taxon>
        <taxon>Lentibulariaceae</taxon>
        <taxon>Utricularia</taxon>
    </lineage>
</organism>
<accession>A0A1Y0B1Q0</accession>